<protein>
    <submittedName>
        <fullName evidence="5">Tetratricopeptide repeat-containing protein</fullName>
    </submittedName>
</protein>
<dbReference type="PANTHER" id="PTHR43156:SF2">
    <property type="entry name" value="STAGE II SPORULATION PROTEIN E"/>
    <property type="match status" value="1"/>
</dbReference>
<organism evidence="5 6">
    <name type="scientific">Pseudobacteriovorax antillogorgiicola</name>
    <dbReference type="NCBI Taxonomy" id="1513793"/>
    <lineage>
        <taxon>Bacteria</taxon>
        <taxon>Pseudomonadati</taxon>
        <taxon>Bdellovibrionota</taxon>
        <taxon>Oligoflexia</taxon>
        <taxon>Oligoflexales</taxon>
        <taxon>Pseudobacteriovoracaceae</taxon>
        <taxon>Pseudobacteriovorax</taxon>
    </lineage>
</organism>
<evidence type="ECO:0000313" key="6">
    <source>
        <dbReference type="Proteomes" id="UP000192907"/>
    </source>
</evidence>
<proteinExistence type="predicted"/>
<dbReference type="Proteomes" id="UP000192907">
    <property type="component" value="Unassembled WGS sequence"/>
</dbReference>
<dbReference type="OrthoDB" id="974992at2"/>
<keyword evidence="1" id="KW-0378">Hydrolase</keyword>
<dbReference type="InterPro" id="IPR036457">
    <property type="entry name" value="PPM-type-like_dom_sf"/>
</dbReference>
<reference evidence="6" key="1">
    <citation type="submission" date="2017-04" db="EMBL/GenBank/DDBJ databases">
        <authorList>
            <person name="Varghese N."/>
            <person name="Submissions S."/>
        </authorList>
    </citation>
    <scope>NUCLEOTIDE SEQUENCE [LARGE SCALE GENOMIC DNA]</scope>
    <source>
        <strain evidence="6">RKEM611</strain>
    </source>
</reference>
<evidence type="ECO:0000256" key="1">
    <source>
        <dbReference type="ARBA" id="ARBA00022801"/>
    </source>
</evidence>
<dbReference type="Gene3D" id="1.25.40.10">
    <property type="entry name" value="Tetratricopeptide repeat domain"/>
    <property type="match status" value="2"/>
</dbReference>
<dbReference type="InterPro" id="IPR019734">
    <property type="entry name" value="TPR_rpt"/>
</dbReference>
<dbReference type="SUPFAM" id="SSF48452">
    <property type="entry name" value="TPR-like"/>
    <property type="match status" value="1"/>
</dbReference>
<accession>A0A1Y6BVM3</accession>
<keyword evidence="2" id="KW-0802">TPR repeat</keyword>
<feature type="repeat" description="TPR" evidence="2">
    <location>
        <begin position="141"/>
        <end position="174"/>
    </location>
</feature>
<dbReference type="Pfam" id="PF13424">
    <property type="entry name" value="TPR_12"/>
    <property type="match status" value="1"/>
</dbReference>
<evidence type="ECO:0000259" key="4">
    <source>
        <dbReference type="SMART" id="SM00331"/>
    </source>
</evidence>
<feature type="domain" description="PPM-type phosphatase" evidence="4">
    <location>
        <begin position="481"/>
        <end position="703"/>
    </location>
</feature>
<dbReference type="RefSeq" id="WP_132319142.1">
    <property type="nucleotide sequence ID" value="NZ_FWZT01000009.1"/>
</dbReference>
<dbReference type="SMART" id="SM00028">
    <property type="entry name" value="TPR"/>
    <property type="match status" value="3"/>
</dbReference>
<gene>
    <name evidence="5" type="ORF">SAMN06296036_109209</name>
</gene>
<dbReference type="Pfam" id="PF07228">
    <property type="entry name" value="SpoIIE"/>
    <property type="match status" value="1"/>
</dbReference>
<keyword evidence="6" id="KW-1185">Reference proteome</keyword>
<dbReference type="STRING" id="1513793.SAMN06296036_109209"/>
<evidence type="ECO:0000313" key="5">
    <source>
        <dbReference type="EMBL" id="SMF31002.1"/>
    </source>
</evidence>
<dbReference type="GO" id="GO:0016791">
    <property type="term" value="F:phosphatase activity"/>
    <property type="evidence" value="ECO:0007669"/>
    <property type="project" value="TreeGrafter"/>
</dbReference>
<evidence type="ECO:0000256" key="2">
    <source>
        <dbReference type="PROSITE-ProRule" id="PRU00339"/>
    </source>
</evidence>
<evidence type="ECO:0000256" key="3">
    <source>
        <dbReference type="SAM" id="Coils"/>
    </source>
</evidence>
<dbReference type="EMBL" id="FWZT01000009">
    <property type="protein sequence ID" value="SMF31002.1"/>
    <property type="molecule type" value="Genomic_DNA"/>
</dbReference>
<feature type="coiled-coil region" evidence="3">
    <location>
        <begin position="383"/>
        <end position="417"/>
    </location>
</feature>
<keyword evidence="3" id="KW-0175">Coiled coil</keyword>
<dbReference type="Gene3D" id="3.60.40.10">
    <property type="entry name" value="PPM-type phosphatase domain"/>
    <property type="match status" value="1"/>
</dbReference>
<dbReference type="AlphaFoldDB" id="A0A1Y6BVM3"/>
<dbReference type="PANTHER" id="PTHR43156">
    <property type="entry name" value="STAGE II SPORULATION PROTEIN E-RELATED"/>
    <property type="match status" value="1"/>
</dbReference>
<dbReference type="InterPro" id="IPR001932">
    <property type="entry name" value="PPM-type_phosphatase-like_dom"/>
</dbReference>
<dbReference type="PROSITE" id="PS50005">
    <property type="entry name" value="TPR"/>
    <property type="match status" value="1"/>
</dbReference>
<name>A0A1Y6BVM3_9BACT</name>
<dbReference type="SMART" id="SM00331">
    <property type="entry name" value="PP2C_SIG"/>
    <property type="match status" value="1"/>
</dbReference>
<dbReference type="InterPro" id="IPR011990">
    <property type="entry name" value="TPR-like_helical_dom_sf"/>
</dbReference>
<sequence>MIDRHWKTLALSWVLSFTQAPTGFGSTPAEQVNQLIYDHPVQAVSVGRALAESYRDTDIQVYIRILVEVARAEIYQEVSPRRWVEPLIDKHQGKIPLELTLWLKATAAVGLQLENRLLEAIERLDAVIEKARNKDFPKLKGFALLHIGIMYYFQGEVQKTLKASQRAMDVFPNLDHVLHYDILATSAMAFYRAGDHERAIKLLEQSLEFTRPRPYRHLTAILELNLAAFRLEIDPDLALRGYQNAARLANDIEMEIISAGALRGVGKVYMFQEKYELALSYFKQVETIYMKHKLSFRLQRLRTRMALGHVYLKQFKEATKLLSLVDHQYLKDKYIPVYLMWLEAKAKLFKGQGKYKSAYDTYETYNKIYTEWNAKKSDRATSLMRIYFEVEKAELENRELETQNKIKSIRLENEQRAGNLKNWLVGLSSLSLLIAMSLLWKTFKSRELLKSNFELKELIRQKELEQTSLVQQSFIEDKGDQTGFQFSAMYKPAEVIGGDWYGSFISPNGKRVLLLLGDVAGHGMTSAFVSSAVSGAVQSRIALMNLDQEAPETIIENLAFSINVMLEKVQTSHHMTMLFCLFDFNDYRFWCSNAGAIPPTQFRGNTHKTLFCRGTPLGGEFSRPETPVHSWPMEIGDIYGMFTDGLLELEEKSGKRLKIKGFQKMVDAKLSPKENCDLFSRLIEQREKYEGLPDDSTIIFLKVEPLDQALAS</sequence>
<dbReference type="InterPro" id="IPR052016">
    <property type="entry name" value="Bact_Sigma-Reg"/>
</dbReference>